<dbReference type="GO" id="GO:0016020">
    <property type="term" value="C:membrane"/>
    <property type="evidence" value="ECO:0007669"/>
    <property type="project" value="UniProtKB-SubCell"/>
</dbReference>
<protein>
    <recommendedName>
        <fullName evidence="8">Peptidase M50 domain-containing protein</fullName>
    </recommendedName>
</protein>
<comment type="caution">
    <text evidence="9">The sequence shown here is derived from an EMBL/GenBank/DDBJ whole genome shotgun (WGS) entry which is preliminary data.</text>
</comment>
<dbReference type="InterPro" id="IPR008915">
    <property type="entry name" value="Peptidase_M50"/>
</dbReference>
<keyword evidence="6 7" id="KW-0472">Membrane</keyword>
<evidence type="ECO:0000256" key="6">
    <source>
        <dbReference type="ARBA" id="ARBA00023136"/>
    </source>
</evidence>
<dbReference type="Pfam" id="PF02163">
    <property type="entry name" value="Peptidase_M50"/>
    <property type="match status" value="1"/>
</dbReference>
<evidence type="ECO:0000256" key="5">
    <source>
        <dbReference type="ARBA" id="ARBA00022989"/>
    </source>
</evidence>
<accession>A0A1G1ZMY9</accession>
<keyword evidence="4 7" id="KW-0812">Transmembrane</keyword>
<evidence type="ECO:0000256" key="7">
    <source>
        <dbReference type="SAM" id="Phobius"/>
    </source>
</evidence>
<dbReference type="EMBL" id="MHJJ01000005">
    <property type="protein sequence ID" value="OGY65972.1"/>
    <property type="molecule type" value="Genomic_DNA"/>
</dbReference>
<evidence type="ECO:0000256" key="2">
    <source>
        <dbReference type="ARBA" id="ARBA00004141"/>
    </source>
</evidence>
<keyword evidence="5 7" id="KW-1133">Transmembrane helix</keyword>
<evidence type="ECO:0000313" key="9">
    <source>
        <dbReference type="EMBL" id="OGY65972.1"/>
    </source>
</evidence>
<evidence type="ECO:0000256" key="4">
    <source>
        <dbReference type="ARBA" id="ARBA00022692"/>
    </source>
</evidence>
<dbReference type="AlphaFoldDB" id="A0A1G1ZMY9"/>
<dbReference type="Proteomes" id="UP000177942">
    <property type="component" value="Unassembled WGS sequence"/>
</dbReference>
<reference evidence="9 10" key="1">
    <citation type="journal article" date="2016" name="Nat. Commun.">
        <title>Thousands of microbial genomes shed light on interconnected biogeochemical processes in an aquifer system.</title>
        <authorList>
            <person name="Anantharaman K."/>
            <person name="Brown C.T."/>
            <person name="Hug L.A."/>
            <person name="Sharon I."/>
            <person name="Castelle C.J."/>
            <person name="Probst A.J."/>
            <person name="Thomas B.C."/>
            <person name="Singh A."/>
            <person name="Wilkins M.J."/>
            <person name="Karaoz U."/>
            <person name="Brodie E.L."/>
            <person name="Williams K.H."/>
            <person name="Hubbard S.S."/>
            <person name="Banfield J.F."/>
        </authorList>
    </citation>
    <scope>NUCLEOTIDE SEQUENCE [LARGE SCALE GENOMIC DNA]</scope>
</reference>
<organism evidence="9 10">
    <name type="scientific">Candidatus Harrisonbacteria bacterium RIFCSPLOWO2_01_FULL_44_18</name>
    <dbReference type="NCBI Taxonomy" id="1798407"/>
    <lineage>
        <taxon>Bacteria</taxon>
        <taxon>Candidatus Harrisoniibacteriota</taxon>
    </lineage>
</organism>
<gene>
    <name evidence="9" type="ORF">A3A16_01125</name>
</gene>
<comment type="cofactor">
    <cofactor evidence="1">
        <name>Zn(2+)</name>
        <dbReference type="ChEBI" id="CHEBI:29105"/>
    </cofactor>
</comment>
<proteinExistence type="inferred from homology"/>
<sequence length="163" mass="18649">MIIHELGHFYFQRKYGIRVLFFKIGIFNIVKWGHKSGTDFILGVPLLKAESRGLGEVGDKKISDPESFYYAHRHPKERFVVAVAGVMATLLVMTACLIVYIVAQKNFGFPESILINLIFMLVAANEIINLFVPFKLPWKGGSIPNDAFVAIESLWHWYKFNKK</sequence>
<comment type="similarity">
    <text evidence="3">Belongs to the peptidase M50B family.</text>
</comment>
<evidence type="ECO:0000259" key="8">
    <source>
        <dbReference type="Pfam" id="PF02163"/>
    </source>
</evidence>
<dbReference type="CDD" id="cd05709">
    <property type="entry name" value="S2P-M50"/>
    <property type="match status" value="1"/>
</dbReference>
<feature type="transmembrane region" description="Helical" evidence="7">
    <location>
        <begin position="113"/>
        <end position="132"/>
    </location>
</feature>
<name>A0A1G1ZMY9_9BACT</name>
<feature type="transmembrane region" description="Helical" evidence="7">
    <location>
        <begin position="79"/>
        <end position="101"/>
    </location>
</feature>
<feature type="domain" description="Peptidase M50" evidence="8">
    <location>
        <begin position="2"/>
        <end position="111"/>
    </location>
</feature>
<evidence type="ECO:0000313" key="10">
    <source>
        <dbReference type="Proteomes" id="UP000177942"/>
    </source>
</evidence>
<evidence type="ECO:0000256" key="3">
    <source>
        <dbReference type="ARBA" id="ARBA00007931"/>
    </source>
</evidence>
<comment type="subcellular location">
    <subcellularLocation>
        <location evidence="2">Membrane</location>
        <topology evidence="2">Multi-pass membrane protein</topology>
    </subcellularLocation>
</comment>
<evidence type="ECO:0000256" key="1">
    <source>
        <dbReference type="ARBA" id="ARBA00001947"/>
    </source>
</evidence>
<dbReference type="GO" id="GO:0006508">
    <property type="term" value="P:proteolysis"/>
    <property type="evidence" value="ECO:0007669"/>
    <property type="project" value="InterPro"/>
</dbReference>